<organism evidence="2 3">
    <name type="scientific">Tepidibacter hydrothermalis</name>
    <dbReference type="NCBI Taxonomy" id="3036126"/>
    <lineage>
        <taxon>Bacteria</taxon>
        <taxon>Bacillati</taxon>
        <taxon>Bacillota</taxon>
        <taxon>Clostridia</taxon>
        <taxon>Peptostreptococcales</taxon>
        <taxon>Peptostreptococcaceae</taxon>
        <taxon>Tepidibacter</taxon>
    </lineage>
</organism>
<dbReference type="GO" id="GO:0016757">
    <property type="term" value="F:glycosyltransferase activity"/>
    <property type="evidence" value="ECO:0007669"/>
    <property type="project" value="UniProtKB-KW"/>
</dbReference>
<proteinExistence type="predicted"/>
<evidence type="ECO:0000313" key="3">
    <source>
        <dbReference type="Proteomes" id="UP001222800"/>
    </source>
</evidence>
<reference evidence="2 3" key="1">
    <citation type="submission" date="2023-03" db="EMBL/GenBank/DDBJ databases">
        <title>Complete genome sequence of Tepidibacter sp. SWIR-1, isolated from a deep-sea hydrothermal vent.</title>
        <authorList>
            <person name="Li X."/>
        </authorList>
    </citation>
    <scope>NUCLEOTIDE SEQUENCE [LARGE SCALE GENOMIC DNA]</scope>
    <source>
        <strain evidence="2 3">SWIR-1</strain>
    </source>
</reference>
<dbReference type="Proteomes" id="UP001222800">
    <property type="component" value="Chromosome"/>
</dbReference>
<dbReference type="Gene3D" id="3.90.550.10">
    <property type="entry name" value="Spore Coat Polysaccharide Biosynthesis Protein SpsA, Chain A"/>
    <property type="match status" value="1"/>
</dbReference>
<dbReference type="Pfam" id="PF00535">
    <property type="entry name" value="Glycos_transf_2"/>
    <property type="match status" value="1"/>
</dbReference>
<dbReference type="EC" id="2.4.-.-" evidence="2"/>
<dbReference type="InterPro" id="IPR001173">
    <property type="entry name" value="Glyco_trans_2-like"/>
</dbReference>
<dbReference type="EMBL" id="CP120733">
    <property type="protein sequence ID" value="WFD11389.1"/>
    <property type="molecule type" value="Genomic_DNA"/>
</dbReference>
<gene>
    <name evidence="2" type="ORF">P4S50_04745</name>
</gene>
<dbReference type="PANTHER" id="PTHR22916">
    <property type="entry name" value="GLYCOSYLTRANSFERASE"/>
    <property type="match status" value="1"/>
</dbReference>
<name>A0ABY8EIA0_9FIRM</name>
<protein>
    <submittedName>
        <fullName evidence="2">Glycosyltransferase</fullName>
        <ecNumber evidence="2">2.4.-.-</ecNumber>
    </submittedName>
</protein>
<evidence type="ECO:0000259" key="1">
    <source>
        <dbReference type="Pfam" id="PF00535"/>
    </source>
</evidence>
<accession>A0ABY8EIA0</accession>
<dbReference type="InterPro" id="IPR029044">
    <property type="entry name" value="Nucleotide-diphossugar_trans"/>
</dbReference>
<keyword evidence="2" id="KW-0808">Transferase</keyword>
<dbReference type="PANTHER" id="PTHR22916:SF3">
    <property type="entry name" value="UDP-GLCNAC:BETAGAL BETA-1,3-N-ACETYLGLUCOSAMINYLTRANSFERASE-LIKE PROTEIN 1"/>
    <property type="match status" value="1"/>
</dbReference>
<evidence type="ECO:0000313" key="2">
    <source>
        <dbReference type="EMBL" id="WFD11389.1"/>
    </source>
</evidence>
<dbReference type="RefSeq" id="WP_277733426.1">
    <property type="nucleotide sequence ID" value="NZ_CP120733.1"/>
</dbReference>
<dbReference type="SUPFAM" id="SSF53448">
    <property type="entry name" value="Nucleotide-diphospho-sugar transferases"/>
    <property type="match status" value="1"/>
</dbReference>
<keyword evidence="3" id="KW-1185">Reference proteome</keyword>
<feature type="domain" description="Glycosyltransferase 2-like" evidence="1">
    <location>
        <begin position="6"/>
        <end position="184"/>
    </location>
</feature>
<keyword evidence="2" id="KW-0328">Glycosyltransferase</keyword>
<sequence length="253" mass="29886">MNKLATVMMLSYNNIEYMKGAIASVLNQNYEQIELIISDDGSDDFDEIFIENIKKYIKENKKDNLVNYIIEKNETNIGVIKNYNKVILLSSGNYLIPLCCDDEFYDKDVVRDIVKYFDIHGQIIATGYGAYFDKNLEIMKFIYPKKEDIEYLYKTPQELYKRLCSGNFIAGACTPYTREFIEKYGLFDEDYRLLEDWPRYLNITRRGCSIGFINRKLIKYREGGVTTDHSNKIIREQINKDVRIMKKKEIFNK</sequence>